<gene>
    <name evidence="2" type="ORF">ABS362_08310</name>
</gene>
<feature type="transmembrane region" description="Helical" evidence="1">
    <location>
        <begin position="41"/>
        <end position="62"/>
    </location>
</feature>
<reference evidence="2 3" key="1">
    <citation type="submission" date="2024-06" db="EMBL/GenBank/DDBJ databases">
        <title>Pontibacter populi HYL7-15.</title>
        <authorList>
            <person name="Kim M.K."/>
        </authorList>
    </citation>
    <scope>NUCLEOTIDE SEQUENCE [LARGE SCALE GENOMIC DNA]</scope>
    <source>
        <strain evidence="2 3">HYL7-15</strain>
    </source>
</reference>
<feature type="transmembrane region" description="Helical" evidence="1">
    <location>
        <begin position="74"/>
        <end position="98"/>
    </location>
</feature>
<dbReference type="RefSeq" id="WP_350411948.1">
    <property type="nucleotide sequence ID" value="NZ_JBEOKT010000006.1"/>
</dbReference>
<protein>
    <submittedName>
        <fullName evidence="2">Uncharacterized protein</fullName>
    </submittedName>
</protein>
<evidence type="ECO:0000256" key="1">
    <source>
        <dbReference type="SAM" id="Phobius"/>
    </source>
</evidence>
<proteinExistence type="predicted"/>
<dbReference type="EMBL" id="JBEOKT010000006">
    <property type="protein sequence ID" value="MER2997547.1"/>
    <property type="molecule type" value="Genomic_DNA"/>
</dbReference>
<dbReference type="Proteomes" id="UP001476807">
    <property type="component" value="Unassembled WGS sequence"/>
</dbReference>
<keyword evidence="3" id="KW-1185">Reference proteome</keyword>
<comment type="caution">
    <text evidence="2">The sequence shown here is derived from an EMBL/GenBank/DDBJ whole genome shotgun (WGS) entry which is preliminary data.</text>
</comment>
<evidence type="ECO:0000313" key="2">
    <source>
        <dbReference type="EMBL" id="MER2997547.1"/>
    </source>
</evidence>
<sequence>MFQKVVNALFALFFFAWGLNNWFHGFKIPFFTKYPGFMWTYVYYTLVLFVPALLLFIVYKAGLGLASKHKHDKWSFIMLGFALFSIAAYLILIKLGVFQFS</sequence>
<name>A0ABV1RTU7_9BACT</name>
<evidence type="ECO:0000313" key="3">
    <source>
        <dbReference type="Proteomes" id="UP001476807"/>
    </source>
</evidence>
<keyword evidence="1" id="KW-1133">Transmembrane helix</keyword>
<organism evidence="2 3">
    <name type="scientific">Pontibacter populi</name>
    <dbReference type="NCBI Taxonomy" id="890055"/>
    <lineage>
        <taxon>Bacteria</taxon>
        <taxon>Pseudomonadati</taxon>
        <taxon>Bacteroidota</taxon>
        <taxon>Cytophagia</taxon>
        <taxon>Cytophagales</taxon>
        <taxon>Hymenobacteraceae</taxon>
        <taxon>Pontibacter</taxon>
    </lineage>
</organism>
<keyword evidence="1" id="KW-0472">Membrane</keyword>
<accession>A0ABV1RTU7</accession>
<keyword evidence="1" id="KW-0812">Transmembrane</keyword>